<dbReference type="AlphaFoldDB" id="A0AAN8A4F4"/>
<evidence type="ECO:0000313" key="2">
    <source>
        <dbReference type="Proteomes" id="UP001310594"/>
    </source>
</evidence>
<dbReference type="EMBL" id="JAVRQU010000004">
    <property type="protein sequence ID" value="KAK5704264.1"/>
    <property type="molecule type" value="Genomic_DNA"/>
</dbReference>
<organism evidence="1 2">
    <name type="scientific">Elasticomyces elasticus</name>
    <dbReference type="NCBI Taxonomy" id="574655"/>
    <lineage>
        <taxon>Eukaryota</taxon>
        <taxon>Fungi</taxon>
        <taxon>Dikarya</taxon>
        <taxon>Ascomycota</taxon>
        <taxon>Pezizomycotina</taxon>
        <taxon>Dothideomycetes</taxon>
        <taxon>Dothideomycetidae</taxon>
        <taxon>Mycosphaerellales</taxon>
        <taxon>Teratosphaeriaceae</taxon>
        <taxon>Elasticomyces</taxon>
    </lineage>
</organism>
<comment type="caution">
    <text evidence="1">The sequence shown here is derived from an EMBL/GenBank/DDBJ whole genome shotgun (WGS) entry which is preliminary data.</text>
</comment>
<evidence type="ECO:0000313" key="1">
    <source>
        <dbReference type="EMBL" id="KAK5704264.1"/>
    </source>
</evidence>
<name>A0AAN8A4F4_9PEZI</name>
<dbReference type="Proteomes" id="UP001310594">
    <property type="component" value="Unassembled WGS sequence"/>
</dbReference>
<reference evidence="1" key="1">
    <citation type="submission" date="2023-08" db="EMBL/GenBank/DDBJ databases">
        <title>Black Yeasts Isolated from many extreme environments.</title>
        <authorList>
            <person name="Coleine C."/>
            <person name="Stajich J.E."/>
            <person name="Selbmann L."/>
        </authorList>
    </citation>
    <scope>NUCLEOTIDE SEQUENCE</scope>
    <source>
        <strain evidence="1">CCFEE 5810</strain>
    </source>
</reference>
<proteinExistence type="predicted"/>
<sequence>MAHNDYMSATELREQIKENAVVLFAFEVGQLYGQHPGVPATDAFVIFITRNPDPPSYEASIGHTGSGKLKWVARSAGKLTVVEALRGLLDTTAQAIYYMNFVGQEMGDQREWARYGVGVVRDV</sequence>
<protein>
    <submittedName>
        <fullName evidence="1">Uncharacterized protein</fullName>
    </submittedName>
</protein>
<accession>A0AAN8A4F4</accession>
<gene>
    <name evidence="1" type="ORF">LTR97_003279</name>
</gene>